<accession>A0AA38Y7P8</accession>
<evidence type="ECO:0000259" key="3">
    <source>
        <dbReference type="Pfam" id="PF10374"/>
    </source>
</evidence>
<feature type="domain" description="DNA/RNA-binding" evidence="2">
    <location>
        <begin position="190"/>
        <end position="464"/>
    </location>
</feature>
<evidence type="ECO:0000313" key="5">
    <source>
        <dbReference type="Proteomes" id="UP001172681"/>
    </source>
</evidence>
<organism evidence="4 5">
    <name type="scientific">Knufia peltigerae</name>
    <dbReference type="NCBI Taxonomy" id="1002370"/>
    <lineage>
        <taxon>Eukaryota</taxon>
        <taxon>Fungi</taxon>
        <taxon>Dikarya</taxon>
        <taxon>Ascomycota</taxon>
        <taxon>Pezizomycotina</taxon>
        <taxon>Eurotiomycetes</taxon>
        <taxon>Chaetothyriomycetidae</taxon>
        <taxon>Chaetothyriales</taxon>
        <taxon>Trichomeriaceae</taxon>
        <taxon>Knufia</taxon>
    </lineage>
</organism>
<dbReference type="Gene3D" id="1.25.40.10">
    <property type="entry name" value="Tetratricopeptide repeat domain"/>
    <property type="match status" value="1"/>
</dbReference>
<dbReference type="PANTHER" id="PTHR15696:SF36">
    <property type="entry name" value="NONSENSE-MEDIATED MRNA DECAY FACTOR"/>
    <property type="match status" value="1"/>
</dbReference>
<feature type="compositionally biased region" description="Polar residues" evidence="1">
    <location>
        <begin position="711"/>
        <end position="741"/>
    </location>
</feature>
<keyword evidence="5" id="KW-1185">Reference proteome</keyword>
<reference evidence="4" key="1">
    <citation type="submission" date="2022-10" db="EMBL/GenBank/DDBJ databases">
        <title>Culturing micro-colonial fungi from biological soil crusts in the Mojave desert and describing Neophaeococcomyces mojavensis, and introducing the new genera and species Taxawa tesnikishii.</title>
        <authorList>
            <person name="Kurbessoian T."/>
            <person name="Stajich J.E."/>
        </authorList>
    </citation>
    <scope>NUCLEOTIDE SEQUENCE</scope>
    <source>
        <strain evidence="4">TK_35</strain>
    </source>
</reference>
<dbReference type="InterPro" id="IPR018834">
    <property type="entry name" value="DNA/RNA-bd_Est1-type"/>
</dbReference>
<evidence type="ECO:0000259" key="2">
    <source>
        <dbReference type="Pfam" id="PF10373"/>
    </source>
</evidence>
<dbReference type="Proteomes" id="UP001172681">
    <property type="component" value="Unassembled WGS sequence"/>
</dbReference>
<dbReference type="Pfam" id="PF10374">
    <property type="entry name" value="EST1"/>
    <property type="match status" value="1"/>
</dbReference>
<dbReference type="EMBL" id="JAPDRN010000021">
    <property type="protein sequence ID" value="KAJ9638571.1"/>
    <property type="molecule type" value="Genomic_DNA"/>
</dbReference>
<dbReference type="PANTHER" id="PTHR15696">
    <property type="entry name" value="SMG-7 SUPPRESSOR WITH MORPHOLOGICAL EFFECT ON GENITALIA PROTEIN 7"/>
    <property type="match status" value="1"/>
</dbReference>
<protein>
    <recommendedName>
        <fullName evidence="6">Protein SMG7</fullName>
    </recommendedName>
</protein>
<feature type="region of interest" description="Disordered" evidence="1">
    <location>
        <begin position="711"/>
        <end position="798"/>
    </location>
</feature>
<dbReference type="InterPro" id="IPR011990">
    <property type="entry name" value="TPR-like_helical_dom_sf"/>
</dbReference>
<evidence type="ECO:0000256" key="1">
    <source>
        <dbReference type="SAM" id="MobiDB-lite"/>
    </source>
</evidence>
<sequence length="798" mass="89771">MEDDIAKKASETVDRLEKEVISSLKHKEPAYPRLEQQLARLRTACQDYVFADFELAAKHKIESRLWEAHSKVNKTFRVILARFREGESKKKHVERRKAEKLYLDFIKSSMRFYRGYIQRLASHFADIPEVFEVARKFNLDITSADSSQLVDLALKKQIIRSCYLTLIQLGDLSRYRETELQTKERNWGPAKGYYDLATTLDPSSGMSYNQLAVIALADQDHLRAVYYLYRAISAPNAAPQAEGNLKIEFRKVKSKLTQGKPLSDVATIGDGNADLLHRFLLFHARCFEAGFTGHEDQQSEILDLLANELRARPCDTLLRKFCLINIAAEKYAADKIMEAGRDSDIPVATSSYKMLQHHNILTFTRLLKMLLEELQRLGSVRADSVTFLCRRLLPHLRIYSGWLLSNVDLLPSNNFAQTDLREFWQVYALTVTLLIQKFAVPTIGDIAYLLEEDQDTLGFTPFQKSICEERFYDFANSIKPMYSESMFGERSIEKEMLYRMKGLVKDGLMLCQRTGHLEPESNAPNAAPLLFAGKQLIYTGQTDHQTSSSLGSSIHMNSSAGSVNVENIDRVKSSLNAISQRRSNPDDITETSMKSTMENMVFALTEREEPISSMKTPSAHGLLRRRSQLAHGPEDMSDNAHSFRRSTGSVSGLQGHMGGHPIIPPVTHSPFTPTAEESGFSPGAGPARRPDPLPFPVQLSSSVQFNAQIKHMQQQIEMRSSPLESLQPTLSSHYDSPTHLTSRNHQHKTATPPLSPWQDLSQVLGRTLPTRSPEPSPFGAIGEARPKSSRAPTSGQPG</sequence>
<gene>
    <name evidence="4" type="ORF">H2204_004342</name>
</gene>
<dbReference type="AlphaFoldDB" id="A0AA38Y7P8"/>
<name>A0AA38Y7P8_9EURO</name>
<dbReference type="InterPro" id="IPR019458">
    <property type="entry name" value="Est1-like_N"/>
</dbReference>
<feature type="region of interest" description="Disordered" evidence="1">
    <location>
        <begin position="631"/>
        <end position="698"/>
    </location>
</feature>
<proteinExistence type="predicted"/>
<evidence type="ECO:0000313" key="4">
    <source>
        <dbReference type="EMBL" id="KAJ9638571.1"/>
    </source>
</evidence>
<dbReference type="InterPro" id="IPR045153">
    <property type="entry name" value="Est1/Ebs1-like"/>
</dbReference>
<dbReference type="Pfam" id="PF10373">
    <property type="entry name" value="EST1_DNA_bind"/>
    <property type="match status" value="1"/>
</dbReference>
<comment type="caution">
    <text evidence="4">The sequence shown here is derived from an EMBL/GenBank/DDBJ whole genome shotgun (WGS) entry which is preliminary data.</text>
</comment>
<dbReference type="SUPFAM" id="SSF48452">
    <property type="entry name" value="TPR-like"/>
    <property type="match status" value="1"/>
</dbReference>
<feature type="domain" description="Telomerase activating protein Est1-like N-terminal" evidence="3">
    <location>
        <begin position="60"/>
        <end position="178"/>
    </location>
</feature>
<evidence type="ECO:0008006" key="6">
    <source>
        <dbReference type="Google" id="ProtNLM"/>
    </source>
</evidence>